<dbReference type="Proteomes" id="UP001412067">
    <property type="component" value="Unassembled WGS sequence"/>
</dbReference>
<name>A0ABR2LE16_9ASPA</name>
<comment type="caution">
    <text evidence="1">The sequence shown here is derived from an EMBL/GenBank/DDBJ whole genome shotgun (WGS) entry which is preliminary data.</text>
</comment>
<sequence length="82" mass="9271">MAMDEGEEEKVSVRQGRLCLKFKTNQAQDVKKMEKLNNIFFALMVRGPEESWMSPARHAVFGAETAIPNNISGPKTYPQTQL</sequence>
<dbReference type="EMBL" id="JBBWWR010000021">
    <property type="protein sequence ID" value="KAK8937757.1"/>
    <property type="molecule type" value="Genomic_DNA"/>
</dbReference>
<reference evidence="1 2" key="1">
    <citation type="journal article" date="2022" name="Nat. Plants">
        <title>Genomes of leafy and leafless Platanthera orchids illuminate the evolution of mycoheterotrophy.</title>
        <authorList>
            <person name="Li M.H."/>
            <person name="Liu K.W."/>
            <person name="Li Z."/>
            <person name="Lu H.C."/>
            <person name="Ye Q.L."/>
            <person name="Zhang D."/>
            <person name="Wang J.Y."/>
            <person name="Li Y.F."/>
            <person name="Zhong Z.M."/>
            <person name="Liu X."/>
            <person name="Yu X."/>
            <person name="Liu D.K."/>
            <person name="Tu X.D."/>
            <person name="Liu B."/>
            <person name="Hao Y."/>
            <person name="Liao X.Y."/>
            <person name="Jiang Y.T."/>
            <person name="Sun W.H."/>
            <person name="Chen J."/>
            <person name="Chen Y.Q."/>
            <person name="Ai Y."/>
            <person name="Zhai J.W."/>
            <person name="Wu S.S."/>
            <person name="Zhou Z."/>
            <person name="Hsiao Y.Y."/>
            <person name="Wu W.L."/>
            <person name="Chen Y.Y."/>
            <person name="Lin Y.F."/>
            <person name="Hsu J.L."/>
            <person name="Li C.Y."/>
            <person name="Wang Z.W."/>
            <person name="Zhao X."/>
            <person name="Zhong W.Y."/>
            <person name="Ma X.K."/>
            <person name="Ma L."/>
            <person name="Huang J."/>
            <person name="Chen G.Z."/>
            <person name="Huang M.Z."/>
            <person name="Huang L."/>
            <person name="Peng D.H."/>
            <person name="Luo Y.B."/>
            <person name="Zou S.Q."/>
            <person name="Chen S.P."/>
            <person name="Lan S."/>
            <person name="Tsai W.C."/>
            <person name="Van de Peer Y."/>
            <person name="Liu Z.J."/>
        </authorList>
    </citation>
    <scope>NUCLEOTIDE SEQUENCE [LARGE SCALE GENOMIC DNA]</scope>
    <source>
        <strain evidence="1">Lor288</strain>
    </source>
</reference>
<dbReference type="InterPro" id="IPR009018">
    <property type="entry name" value="Signal_recog_particle_SRP9/14"/>
</dbReference>
<gene>
    <name evidence="1" type="primary">SRP9</name>
    <name evidence="1" type="ORF">KSP40_PGU004246</name>
</gene>
<evidence type="ECO:0000313" key="1">
    <source>
        <dbReference type="EMBL" id="KAK8937757.1"/>
    </source>
</evidence>
<protein>
    <submittedName>
        <fullName evidence="1">Signal recognition particle 9 kDa protein</fullName>
    </submittedName>
</protein>
<dbReference type="Gene3D" id="3.30.720.10">
    <property type="entry name" value="Signal recognition particle alu RNA binding heterodimer, srp9/1"/>
    <property type="match status" value="1"/>
</dbReference>
<keyword evidence="2" id="KW-1185">Reference proteome</keyword>
<dbReference type="SUPFAM" id="SSF54762">
    <property type="entry name" value="Signal recognition particle alu RNA binding heterodimer, SRP9/14"/>
    <property type="match status" value="1"/>
</dbReference>
<evidence type="ECO:0000313" key="2">
    <source>
        <dbReference type="Proteomes" id="UP001412067"/>
    </source>
</evidence>
<proteinExistence type="predicted"/>
<accession>A0ABR2LE16</accession>
<organism evidence="1 2">
    <name type="scientific">Platanthera guangdongensis</name>
    <dbReference type="NCBI Taxonomy" id="2320717"/>
    <lineage>
        <taxon>Eukaryota</taxon>
        <taxon>Viridiplantae</taxon>
        <taxon>Streptophyta</taxon>
        <taxon>Embryophyta</taxon>
        <taxon>Tracheophyta</taxon>
        <taxon>Spermatophyta</taxon>
        <taxon>Magnoliopsida</taxon>
        <taxon>Liliopsida</taxon>
        <taxon>Asparagales</taxon>
        <taxon>Orchidaceae</taxon>
        <taxon>Orchidoideae</taxon>
        <taxon>Orchideae</taxon>
        <taxon>Orchidinae</taxon>
        <taxon>Platanthera</taxon>
    </lineage>
</organism>